<dbReference type="InterPro" id="IPR058636">
    <property type="entry name" value="Beta-barrel_YknX"/>
</dbReference>
<accession>A0A6B0YW24</accession>
<sequence>MKRVWIVLGLIVILVAGGWAYLTYVNPSLLPQTSESSVDDAEAGSQEQEDPELDSVIWASGKLLPSVWANLAPLQGGIVKTLHVKEGDWVEPGELLIQLENPTAESQVEISAATLAEAEAAHSSLLSGASEAEVAAAEAGVATAEAQVSLAAGRLLEAQKSVEFYQVEVQIAREQYDELAAGPTEAERAAAAARVEVAQAALDHAQATYNAVRGDPTIGSTLLESLQLEQATKSLKAAQAEFAVATQGASEQRLAVARSRITEALSRVSVAESQIPAAEAGVQSAQAALASAQANLRRTREGASLEDIAVSLARIGTARAQLASAQAHVGQSQIVAPFSGQVGALLVRSGELVTPGQVLVLLGDTGSMHVETTDLRETDVVQLESGQKVEVTFDSLPDQIFDGIITHIAPVSTSDRGSTNFTVHVEVPQLDGNLRWGMTAFVNILVSPQ</sequence>
<dbReference type="InterPro" id="IPR050465">
    <property type="entry name" value="UPF0194_transport"/>
</dbReference>
<dbReference type="InterPro" id="IPR058625">
    <property type="entry name" value="MdtA-like_BSH"/>
</dbReference>
<feature type="domain" description="Multidrug resistance protein MdtA-like barrel-sandwich hybrid" evidence="4">
    <location>
        <begin position="76"/>
        <end position="359"/>
    </location>
</feature>
<dbReference type="EMBL" id="VXRG01000129">
    <property type="protein sequence ID" value="MXY94863.1"/>
    <property type="molecule type" value="Genomic_DNA"/>
</dbReference>
<keyword evidence="2" id="KW-0175">Coiled coil</keyword>
<dbReference type="Gene3D" id="2.40.30.170">
    <property type="match status" value="1"/>
</dbReference>
<evidence type="ECO:0000313" key="6">
    <source>
        <dbReference type="EMBL" id="MXY94863.1"/>
    </source>
</evidence>
<protein>
    <submittedName>
        <fullName evidence="6">HlyD family efflux transporter periplasmic adaptor subunit</fullName>
    </submittedName>
</protein>
<reference evidence="6" key="1">
    <citation type="submission" date="2019-09" db="EMBL/GenBank/DDBJ databases">
        <title>Characterisation of the sponge microbiome using genome-centric metagenomics.</title>
        <authorList>
            <person name="Engelberts J.P."/>
            <person name="Robbins S.J."/>
            <person name="De Goeij J.M."/>
            <person name="Aranda M."/>
            <person name="Bell S.C."/>
            <person name="Webster N.S."/>
        </authorList>
    </citation>
    <scope>NUCLEOTIDE SEQUENCE</scope>
    <source>
        <strain evidence="6">SB0664_bin_27</strain>
    </source>
</reference>
<evidence type="ECO:0000256" key="1">
    <source>
        <dbReference type="ARBA" id="ARBA00004196"/>
    </source>
</evidence>
<dbReference type="Pfam" id="PF25990">
    <property type="entry name" value="Beta-barrel_YknX"/>
    <property type="match status" value="1"/>
</dbReference>
<evidence type="ECO:0000256" key="3">
    <source>
        <dbReference type="SAM" id="MobiDB-lite"/>
    </source>
</evidence>
<name>A0A6B0YW24_9CHLR</name>
<organism evidence="6">
    <name type="scientific">Caldilineaceae bacterium SB0664_bin_27</name>
    <dbReference type="NCBI Taxonomy" id="2605260"/>
    <lineage>
        <taxon>Bacteria</taxon>
        <taxon>Bacillati</taxon>
        <taxon>Chloroflexota</taxon>
        <taxon>Caldilineae</taxon>
        <taxon>Caldilineales</taxon>
        <taxon>Caldilineaceae</taxon>
    </lineage>
</organism>
<dbReference type="Gene3D" id="2.40.50.100">
    <property type="match status" value="2"/>
</dbReference>
<gene>
    <name evidence="6" type="ORF">F4Y42_15595</name>
</gene>
<feature type="region of interest" description="Disordered" evidence="3">
    <location>
        <begin position="33"/>
        <end position="52"/>
    </location>
</feature>
<comment type="subcellular location">
    <subcellularLocation>
        <location evidence="1">Cell envelope</location>
    </subcellularLocation>
</comment>
<dbReference type="PRINTS" id="PR01490">
    <property type="entry name" value="RTXTOXIND"/>
</dbReference>
<evidence type="ECO:0000256" key="2">
    <source>
        <dbReference type="ARBA" id="ARBA00023054"/>
    </source>
</evidence>
<feature type="compositionally biased region" description="Acidic residues" evidence="3">
    <location>
        <begin position="37"/>
        <end position="52"/>
    </location>
</feature>
<feature type="domain" description="YknX-like beta-barrel" evidence="5">
    <location>
        <begin position="373"/>
        <end position="444"/>
    </location>
</feature>
<dbReference type="Pfam" id="PF25917">
    <property type="entry name" value="BSH_RND"/>
    <property type="match status" value="1"/>
</dbReference>
<evidence type="ECO:0000259" key="4">
    <source>
        <dbReference type="Pfam" id="PF25917"/>
    </source>
</evidence>
<proteinExistence type="predicted"/>
<comment type="caution">
    <text evidence="6">The sequence shown here is derived from an EMBL/GenBank/DDBJ whole genome shotgun (WGS) entry which is preliminary data.</text>
</comment>
<dbReference type="GO" id="GO:0030313">
    <property type="term" value="C:cell envelope"/>
    <property type="evidence" value="ECO:0007669"/>
    <property type="project" value="UniProtKB-SubCell"/>
</dbReference>
<dbReference type="Gene3D" id="1.10.287.470">
    <property type="entry name" value="Helix hairpin bin"/>
    <property type="match status" value="1"/>
</dbReference>
<dbReference type="SUPFAM" id="SSF111369">
    <property type="entry name" value="HlyD-like secretion proteins"/>
    <property type="match status" value="2"/>
</dbReference>
<dbReference type="AlphaFoldDB" id="A0A6B0YW24"/>
<evidence type="ECO:0000259" key="5">
    <source>
        <dbReference type="Pfam" id="PF25990"/>
    </source>
</evidence>
<dbReference type="PANTHER" id="PTHR32347:SF23">
    <property type="entry name" value="BLL5650 PROTEIN"/>
    <property type="match status" value="1"/>
</dbReference>
<dbReference type="PANTHER" id="PTHR32347">
    <property type="entry name" value="EFFLUX SYSTEM COMPONENT YKNX-RELATED"/>
    <property type="match status" value="1"/>
</dbReference>